<proteinExistence type="predicted"/>
<sequence length="434" mass="49080">MSFSIFMRKKEQPASTIHINPNVPTRLIRLQNPSINKQIEMIELTERDLAILQALKPFIEEKIDTIVTRFYDVLQTEPSLLAIIQQHSSVEQLKQTLKVHVIEMFSGRIDDEFIAKRTRIAIAHLRIQLLPKWYMCAFQQLLLALLDIISPHISEPHALMEATKSMTKVLSLEQQIVLEEYEKANERNRMQMEQIKNEMKEQLKAMVQELSTVSSEVSSSADGLTTQAKDILQFAKEAVQIADTSEQQSVKGQEKLQRQQSTIHNFQQMMKKIQTEVHSLQQSAAKIENINSLVTAIADQTNMLSLNASIEAARAGEHGKGFAVVANEVRNLASQTKQSVSSVADILNELNSKVHTISQSLDAMASLIAEGTDDMEKINQFFNEFGLSLKQIREQNQRIDHEMKQYVHVVSEMSQAIADVAASAEQVEKVAYDL</sequence>
<keyword evidence="6" id="KW-1185">Reference proteome</keyword>
<protein>
    <submittedName>
        <fullName evidence="5">Globin-coupled sensor protein</fullName>
    </submittedName>
</protein>
<evidence type="ECO:0000256" key="1">
    <source>
        <dbReference type="ARBA" id="ARBA00023224"/>
    </source>
</evidence>
<dbReference type="PANTHER" id="PTHR32089:SF118">
    <property type="entry name" value="HEME-BASED AEROTACTIC TRANSDUCER HEMAT"/>
    <property type="match status" value="1"/>
</dbReference>
<dbReference type="Pfam" id="PF11563">
    <property type="entry name" value="Protoglobin"/>
    <property type="match status" value="1"/>
</dbReference>
<dbReference type="SMART" id="SM00283">
    <property type="entry name" value="MA"/>
    <property type="match status" value="1"/>
</dbReference>
<dbReference type="InterPro" id="IPR039379">
    <property type="entry name" value="Protoglobin_sensor_dom"/>
</dbReference>
<evidence type="ECO:0000256" key="2">
    <source>
        <dbReference type="PROSITE-ProRule" id="PRU00284"/>
    </source>
</evidence>
<dbReference type="Gene3D" id="1.10.287.950">
    <property type="entry name" value="Methyl-accepting chemotaxis protein"/>
    <property type="match status" value="1"/>
</dbReference>
<dbReference type="SUPFAM" id="SSF46458">
    <property type="entry name" value="Globin-like"/>
    <property type="match status" value="1"/>
</dbReference>
<feature type="coiled-coil region" evidence="3">
    <location>
        <begin position="256"/>
        <end position="290"/>
    </location>
</feature>
<evidence type="ECO:0000256" key="3">
    <source>
        <dbReference type="SAM" id="Coils"/>
    </source>
</evidence>
<dbReference type="RefSeq" id="WP_275192106.1">
    <property type="nucleotide sequence ID" value="NZ_JAQOTG010000016.1"/>
</dbReference>
<keyword evidence="1 2" id="KW-0807">Transducer</keyword>
<dbReference type="Pfam" id="PF00015">
    <property type="entry name" value="MCPsignal"/>
    <property type="match status" value="1"/>
</dbReference>
<organism evidence="5 6">
    <name type="scientific">Anoxybacteroides rupiense</name>
    <dbReference type="NCBI Taxonomy" id="311460"/>
    <lineage>
        <taxon>Bacteria</taxon>
        <taxon>Bacillati</taxon>
        <taxon>Bacillota</taxon>
        <taxon>Bacilli</taxon>
        <taxon>Bacillales</taxon>
        <taxon>Anoxybacillaceae</taxon>
        <taxon>Anoxybacteroides</taxon>
    </lineage>
</organism>
<dbReference type="Gene3D" id="1.10.490.10">
    <property type="entry name" value="Globins"/>
    <property type="match status" value="1"/>
</dbReference>
<dbReference type="SUPFAM" id="SSF58104">
    <property type="entry name" value="Methyl-accepting chemotaxis protein (MCP) signaling domain"/>
    <property type="match status" value="1"/>
</dbReference>
<feature type="coiled-coil region" evidence="3">
    <location>
        <begin position="178"/>
        <end position="216"/>
    </location>
</feature>
<name>A0ABT5WA88_9BACL</name>
<dbReference type="PANTHER" id="PTHR32089">
    <property type="entry name" value="METHYL-ACCEPTING CHEMOTAXIS PROTEIN MCPB"/>
    <property type="match status" value="1"/>
</dbReference>
<dbReference type="InterPro" id="IPR012292">
    <property type="entry name" value="Globin/Proto"/>
</dbReference>
<dbReference type="InterPro" id="IPR044398">
    <property type="entry name" value="Globin-sensor_dom"/>
</dbReference>
<dbReference type="PROSITE" id="PS50111">
    <property type="entry name" value="CHEMOTAXIS_TRANSDUC_2"/>
    <property type="match status" value="1"/>
</dbReference>
<keyword evidence="3" id="KW-0175">Coiled coil</keyword>
<dbReference type="Proteomes" id="UP001213979">
    <property type="component" value="Unassembled WGS sequence"/>
</dbReference>
<dbReference type="InterPro" id="IPR004089">
    <property type="entry name" value="MCPsignal_dom"/>
</dbReference>
<comment type="caution">
    <text evidence="5">The sequence shown here is derived from an EMBL/GenBank/DDBJ whole genome shotgun (WGS) entry which is preliminary data.</text>
</comment>
<dbReference type="CDD" id="cd01068">
    <property type="entry name" value="globin_sensor"/>
    <property type="match status" value="1"/>
</dbReference>
<accession>A0ABT5WA88</accession>
<feature type="domain" description="Methyl-accepting transducer" evidence="4">
    <location>
        <begin position="201"/>
        <end position="421"/>
    </location>
</feature>
<dbReference type="EMBL" id="JAQOTG010000016">
    <property type="protein sequence ID" value="MDE8565016.1"/>
    <property type="molecule type" value="Genomic_DNA"/>
</dbReference>
<dbReference type="InterPro" id="IPR009050">
    <property type="entry name" value="Globin-like_sf"/>
</dbReference>
<evidence type="ECO:0000313" key="5">
    <source>
        <dbReference type="EMBL" id="MDE8565016.1"/>
    </source>
</evidence>
<gene>
    <name evidence="5" type="ORF">PNH38_14235</name>
</gene>
<evidence type="ECO:0000259" key="4">
    <source>
        <dbReference type="PROSITE" id="PS50111"/>
    </source>
</evidence>
<evidence type="ECO:0000313" key="6">
    <source>
        <dbReference type="Proteomes" id="UP001213979"/>
    </source>
</evidence>
<reference evidence="5 6" key="1">
    <citation type="submission" date="2023-01" db="EMBL/GenBank/DDBJ databases">
        <title>Genome-based reclassification of Anoxybacillus geothermalis as a later heterotypic synonym of Anoxybacillus rupiensis.</title>
        <authorList>
            <person name="Inan Bektas K."/>
            <person name="Canakci S."/>
            <person name="Belduz A.A."/>
            <person name="Guler H.H."/>
        </authorList>
    </citation>
    <scope>NUCLEOTIDE SEQUENCE [LARGE SCALE GENOMIC DNA]</scope>
    <source>
        <strain evidence="5 6">DSM 17127</strain>
    </source>
</reference>